<accession>A0A835M4C0</accession>
<comment type="caution">
    <text evidence="1">The sequence shown here is derived from an EMBL/GenBank/DDBJ whole genome shotgun (WGS) entry which is preliminary data.</text>
</comment>
<dbReference type="Pfam" id="PF13516">
    <property type="entry name" value="LRR_6"/>
    <property type="match status" value="1"/>
</dbReference>
<dbReference type="EMBL" id="JADFTS010000004">
    <property type="protein sequence ID" value="KAF9610256.1"/>
    <property type="molecule type" value="Genomic_DNA"/>
</dbReference>
<dbReference type="OrthoDB" id="537968at2759"/>
<sequence length="1230" mass="139600">MAVNNQKLMELQWGLQAIKSESVNLHSISFYLSQPTSCCYTETENSLNINISTDKDSLQFFSQLLIAIGEAKNARTTLKNLEFQKVSWDLQQLHNLCTLLEKNMNVKQVVFQRNRFSSEALSELSEMLKKHDGIKEMMFSESRIGSFGAGLLASALKINESLEELQIWEDSIGSRGAEELSKMIEVNSTLKMLIVLDSNSITAGPLISTVLARNRTMEIHVWSGGNGEKSSKVVEFEPGNSALRIYKLDLSGCCRVACALGWNTTVRSLDMTGIRLKSKWAKEFRWVLEQNQSLREVNLSTTCLKDKGVIYVAAGLFKNKYLESLYLNENWFSGIGVEHLLCPLSRFSALQNQANTTLKSVTFGGGRTKVGRDGLVAILQMLITNQSLVRLGIYDDKSLGQEDFIRIFRSLENNATLRYLSLQGCKGVQGDLMVKTIMETLQINPYIEDIDLTRTPLQSSGKTEGIYQKLGQNGRIEPEMDLLKDMPLAMPKSCRVFLSWTRICRTLVHPVEQAVRTVGIKIKTFKDDDTKISIWDLAGQHEFYTLHDLMFPGHGSASCFLIISSLFRKPQNREQKNPAEIEEDLLYWLRFIVSNSKRAGPQAMLPSVTVVLTHFDKITQSSDSFQITIRLIRSLRERFQGFVEFYSTVFTVDARSSGSVSKLTHHVRKSSKTILQRVPHVYELCNELIQFLADWRSENHSKPAMRDVLGPLVSLDIRRYSTMEKNGFMSKTDLEKILTGNLQSQIPGMGSKIFDNLQVHLHNKIFGSKNQHVATYGLEKYLITITINGIYIRVELGGQLGHYIDVLACSTKNLTEILRLFQQLIIPTIQNLCHGVTLRESILRPECVKNLTAPRYRKTQFVPLQQLKQSVLSVPADSMYDYQHTWGPVSDGGRPILQSGFDFARDLLSDDDFREVLHRRYNDLYHLAVELAVPLENSPDGPDQLTQVQDEADSAVEPTFDGIAKGVEAVLQRLKIIEQEIRDLKMEIQGLRYYEHRLLTELHYKVNYLVNFNVQIEERKVPNMFYFVQTENYSRRLVTNIITGMTALRLHMLCEFRQEMHVVEDQIGCEMMQIDNTAVKCLVPYMKKFMKLLTFALKIGAHVAAGMGEMIPDLSREVAHLVDPSLMYGAAGAVAVGAVGAAAIGRVEGSRQRSTHTSFGGENTRNIQQDLRVSQQWLVDFLKDRRCSTGKDITEKFGLRRVRYRDSGHIAWICRRHIQIRANEITEVPV</sequence>
<dbReference type="Proteomes" id="UP000631114">
    <property type="component" value="Unassembled WGS sequence"/>
</dbReference>
<evidence type="ECO:0000313" key="1">
    <source>
        <dbReference type="EMBL" id="KAF9610256.1"/>
    </source>
</evidence>
<dbReference type="AlphaFoldDB" id="A0A835M4C0"/>
<name>A0A835M4C0_9MAGN</name>
<evidence type="ECO:0000313" key="2">
    <source>
        <dbReference type="Proteomes" id="UP000631114"/>
    </source>
</evidence>
<dbReference type="InterPro" id="IPR027417">
    <property type="entry name" value="P-loop_NTPase"/>
</dbReference>
<dbReference type="PANTHER" id="PTHR47679">
    <property type="entry name" value="PROTEIN TORNADO 1"/>
    <property type="match status" value="1"/>
</dbReference>
<reference evidence="1 2" key="1">
    <citation type="submission" date="2020-10" db="EMBL/GenBank/DDBJ databases">
        <title>The Coptis chinensis genome and diversification of protoberbering-type alkaloids.</title>
        <authorList>
            <person name="Wang B."/>
            <person name="Shu S."/>
            <person name="Song C."/>
            <person name="Liu Y."/>
        </authorList>
    </citation>
    <scope>NUCLEOTIDE SEQUENCE [LARGE SCALE GENOMIC DNA]</scope>
    <source>
        <strain evidence="1">HL-2020</strain>
        <tissue evidence="1">Leaf</tissue>
    </source>
</reference>
<protein>
    <recommendedName>
        <fullName evidence="3">C-terminal of Roc (COR) domain-containing protein</fullName>
    </recommendedName>
</protein>
<dbReference type="SUPFAM" id="SSF52047">
    <property type="entry name" value="RNI-like"/>
    <property type="match status" value="2"/>
</dbReference>
<proteinExistence type="predicted"/>
<gene>
    <name evidence="1" type="ORF">IFM89_021580</name>
</gene>
<dbReference type="SUPFAM" id="SSF52540">
    <property type="entry name" value="P-loop containing nucleoside triphosphate hydrolases"/>
    <property type="match status" value="1"/>
</dbReference>
<dbReference type="Gene3D" id="3.80.10.10">
    <property type="entry name" value="Ribonuclease Inhibitor"/>
    <property type="match status" value="3"/>
</dbReference>
<dbReference type="Gene3D" id="3.40.50.300">
    <property type="entry name" value="P-loop containing nucleotide triphosphate hydrolases"/>
    <property type="match status" value="1"/>
</dbReference>
<evidence type="ECO:0008006" key="3">
    <source>
        <dbReference type="Google" id="ProtNLM"/>
    </source>
</evidence>
<dbReference type="InterPro" id="IPR032675">
    <property type="entry name" value="LRR_dom_sf"/>
</dbReference>
<organism evidence="1 2">
    <name type="scientific">Coptis chinensis</name>
    <dbReference type="NCBI Taxonomy" id="261450"/>
    <lineage>
        <taxon>Eukaryota</taxon>
        <taxon>Viridiplantae</taxon>
        <taxon>Streptophyta</taxon>
        <taxon>Embryophyta</taxon>
        <taxon>Tracheophyta</taxon>
        <taxon>Spermatophyta</taxon>
        <taxon>Magnoliopsida</taxon>
        <taxon>Ranunculales</taxon>
        <taxon>Ranunculaceae</taxon>
        <taxon>Coptidoideae</taxon>
        <taxon>Coptis</taxon>
    </lineage>
</organism>
<dbReference type="InterPro" id="IPR001611">
    <property type="entry name" value="Leu-rich_rpt"/>
</dbReference>
<dbReference type="PANTHER" id="PTHR47679:SF1">
    <property type="entry name" value="PROTEIN TORNADO 1"/>
    <property type="match status" value="1"/>
</dbReference>
<dbReference type="SMART" id="SM00368">
    <property type="entry name" value="LRR_RI"/>
    <property type="match status" value="2"/>
</dbReference>
<keyword evidence="2" id="KW-1185">Reference proteome</keyword>